<dbReference type="GO" id="GO:0004252">
    <property type="term" value="F:serine-type endopeptidase activity"/>
    <property type="evidence" value="ECO:0007669"/>
    <property type="project" value="UniProtKB-EC"/>
</dbReference>
<keyword evidence="4" id="KW-0378">Hydrolase</keyword>
<keyword evidence="5" id="KW-0720">Serine protease</keyword>
<evidence type="ECO:0000256" key="5">
    <source>
        <dbReference type="ARBA" id="ARBA00022825"/>
    </source>
</evidence>
<dbReference type="FunFam" id="1.20.5.5270:FF:000002">
    <property type="entry name" value="Lon protease homolog"/>
    <property type="match status" value="1"/>
</dbReference>
<dbReference type="Gene3D" id="1.20.5.5270">
    <property type="match status" value="1"/>
</dbReference>
<evidence type="ECO:0000256" key="1">
    <source>
        <dbReference type="ARBA" id="ARBA00004496"/>
    </source>
</evidence>
<evidence type="ECO:0000256" key="3">
    <source>
        <dbReference type="ARBA" id="ARBA00022741"/>
    </source>
</evidence>
<name>X0RM77_9ZZZZ</name>
<dbReference type="InterPro" id="IPR003593">
    <property type="entry name" value="AAA+_ATPase"/>
</dbReference>
<feature type="non-terminal residue" evidence="10">
    <location>
        <position position="351"/>
    </location>
</feature>
<evidence type="ECO:0000256" key="6">
    <source>
        <dbReference type="ARBA" id="ARBA00022840"/>
    </source>
</evidence>
<dbReference type="Pfam" id="PF00004">
    <property type="entry name" value="AAA"/>
    <property type="match status" value="1"/>
</dbReference>
<dbReference type="AlphaFoldDB" id="X0RM77"/>
<dbReference type="InterPro" id="IPR054594">
    <property type="entry name" value="Lon_lid"/>
</dbReference>
<dbReference type="SMART" id="SM00382">
    <property type="entry name" value="AAA"/>
    <property type="match status" value="1"/>
</dbReference>
<dbReference type="Gene3D" id="3.40.50.300">
    <property type="entry name" value="P-loop containing nucleotide triphosphate hydrolases"/>
    <property type="match status" value="1"/>
</dbReference>
<dbReference type="PANTHER" id="PTHR10046">
    <property type="entry name" value="ATP DEPENDENT LON PROTEASE FAMILY MEMBER"/>
    <property type="match status" value="1"/>
</dbReference>
<dbReference type="GO" id="GO:0004176">
    <property type="term" value="F:ATP-dependent peptidase activity"/>
    <property type="evidence" value="ECO:0007669"/>
    <property type="project" value="InterPro"/>
</dbReference>
<dbReference type="GO" id="GO:0005737">
    <property type="term" value="C:cytoplasm"/>
    <property type="evidence" value="ECO:0007669"/>
    <property type="project" value="UniProtKB-SubCell"/>
</dbReference>
<comment type="subcellular location">
    <subcellularLocation>
        <location evidence="1">Cytoplasm</location>
    </subcellularLocation>
</comment>
<protein>
    <recommendedName>
        <fullName evidence="8">endopeptidase La</fullName>
        <ecNumber evidence="8">3.4.21.53</ecNumber>
    </recommendedName>
</protein>
<dbReference type="EC" id="3.4.21.53" evidence="8"/>
<dbReference type="EMBL" id="BARS01009108">
    <property type="protein sequence ID" value="GAF69924.1"/>
    <property type="molecule type" value="Genomic_DNA"/>
</dbReference>
<dbReference type="CDD" id="cd19500">
    <property type="entry name" value="RecA-like_Lon"/>
    <property type="match status" value="1"/>
</dbReference>
<dbReference type="InterPro" id="IPR027417">
    <property type="entry name" value="P-loop_NTPase"/>
</dbReference>
<evidence type="ECO:0000259" key="9">
    <source>
        <dbReference type="SMART" id="SM00382"/>
    </source>
</evidence>
<proteinExistence type="predicted"/>
<evidence type="ECO:0000256" key="2">
    <source>
        <dbReference type="ARBA" id="ARBA00022670"/>
    </source>
</evidence>
<keyword evidence="2" id="KW-0645">Protease</keyword>
<dbReference type="SUPFAM" id="SSF52540">
    <property type="entry name" value="P-loop containing nucleoside triphosphate hydrolases"/>
    <property type="match status" value="1"/>
</dbReference>
<dbReference type="InterPro" id="IPR027065">
    <property type="entry name" value="Lon_Prtase"/>
</dbReference>
<evidence type="ECO:0000256" key="4">
    <source>
        <dbReference type="ARBA" id="ARBA00022801"/>
    </source>
</evidence>
<reference evidence="10" key="1">
    <citation type="journal article" date="2014" name="Front. Microbiol.">
        <title>High frequency of phylogenetically diverse reductive dehalogenase-homologous genes in deep subseafloor sedimentary metagenomes.</title>
        <authorList>
            <person name="Kawai M."/>
            <person name="Futagami T."/>
            <person name="Toyoda A."/>
            <person name="Takaki Y."/>
            <person name="Nishi S."/>
            <person name="Hori S."/>
            <person name="Arai W."/>
            <person name="Tsubouchi T."/>
            <person name="Morono Y."/>
            <person name="Uchiyama I."/>
            <person name="Ito T."/>
            <person name="Fujiyama A."/>
            <person name="Inagaki F."/>
            <person name="Takami H."/>
        </authorList>
    </citation>
    <scope>NUCLEOTIDE SEQUENCE</scope>
    <source>
        <strain evidence="10">Expedition CK06-06</strain>
    </source>
</reference>
<keyword evidence="6" id="KW-0067">ATP-binding</keyword>
<dbReference type="GO" id="GO:0006508">
    <property type="term" value="P:proteolysis"/>
    <property type="evidence" value="ECO:0007669"/>
    <property type="project" value="UniProtKB-KW"/>
</dbReference>
<comment type="catalytic activity">
    <reaction evidence="7">
        <text>Hydrolysis of proteins in presence of ATP.</text>
        <dbReference type="EC" id="3.4.21.53"/>
    </reaction>
</comment>
<accession>X0RM77</accession>
<evidence type="ECO:0000256" key="8">
    <source>
        <dbReference type="ARBA" id="ARBA00066743"/>
    </source>
</evidence>
<dbReference type="GO" id="GO:0016887">
    <property type="term" value="F:ATP hydrolysis activity"/>
    <property type="evidence" value="ECO:0007669"/>
    <property type="project" value="InterPro"/>
</dbReference>
<organism evidence="10">
    <name type="scientific">marine sediment metagenome</name>
    <dbReference type="NCBI Taxonomy" id="412755"/>
    <lineage>
        <taxon>unclassified sequences</taxon>
        <taxon>metagenomes</taxon>
        <taxon>ecological metagenomes</taxon>
    </lineage>
</organism>
<dbReference type="GO" id="GO:0005524">
    <property type="term" value="F:ATP binding"/>
    <property type="evidence" value="ECO:0007669"/>
    <property type="project" value="UniProtKB-KW"/>
</dbReference>
<gene>
    <name evidence="10" type="ORF">S01H1_17202</name>
</gene>
<evidence type="ECO:0000313" key="10">
    <source>
        <dbReference type="EMBL" id="GAF69924.1"/>
    </source>
</evidence>
<comment type="caution">
    <text evidence="10">The sequence shown here is derived from an EMBL/GenBank/DDBJ whole genome shotgun (WGS) entry which is preliminary data.</text>
</comment>
<dbReference type="Pfam" id="PF22667">
    <property type="entry name" value="Lon_lid"/>
    <property type="match status" value="1"/>
</dbReference>
<dbReference type="Gene3D" id="1.10.8.60">
    <property type="match status" value="1"/>
</dbReference>
<sequence length="351" mass="40318">ELGKEDYFSEEIRTLQKRVGKAKMSKPAEEKALEELEKLERMMPSSPEATVIRNYIDWLIDLPWAKNSKDNLNIENAQRILDTDHYGLKEPKERILEYLSVKKLTKKMKGPILCLVGPPGVGKTSLAKSVARAMGRKFVKISLGGMRDEAEIRGHRRTYIGSQPGRIMQYLKRAKSKNPVFLLDEIDKMTVDFRGDPSSALLEVLDPEQNSEFSDHYIEVPFDLSDVFFITTANLQYSIHPTLLDRMEVIRLPGYTEWEKLTISQQYLIPKQLKANGLKPKNISFSHEAQLQIIRKYTREAGLRNLEREISKICRKIAKKMASGEKKKSFSISVNSLETYLGPPKYRDLKP</sequence>
<dbReference type="FunFam" id="3.40.50.300:FF:000021">
    <property type="entry name" value="Lon protease homolog"/>
    <property type="match status" value="1"/>
</dbReference>
<evidence type="ECO:0000256" key="7">
    <source>
        <dbReference type="ARBA" id="ARBA00050665"/>
    </source>
</evidence>
<dbReference type="GO" id="GO:0030163">
    <property type="term" value="P:protein catabolic process"/>
    <property type="evidence" value="ECO:0007669"/>
    <property type="project" value="InterPro"/>
</dbReference>
<keyword evidence="3" id="KW-0547">Nucleotide-binding</keyword>
<feature type="domain" description="AAA+ ATPase" evidence="9">
    <location>
        <begin position="109"/>
        <end position="262"/>
    </location>
</feature>
<dbReference type="InterPro" id="IPR003959">
    <property type="entry name" value="ATPase_AAA_core"/>
</dbReference>
<feature type="non-terminal residue" evidence="10">
    <location>
        <position position="1"/>
    </location>
</feature>